<evidence type="ECO:0000256" key="1">
    <source>
        <dbReference type="ARBA" id="ARBA00022490"/>
    </source>
</evidence>
<evidence type="ECO:0000313" key="13">
    <source>
        <dbReference type="Proteomes" id="UP000175691"/>
    </source>
</evidence>
<sequence>MNSLLVYCRPGYEADTANELTALSTQFEVYGYPEFKSEQGYILFHFYQPGDADRLGGRLAVSETIFPRQIVVVTAHLEGLDKTNRAGPVLDAISQADTDEWKNTLLFVEHADTEDGKALAKFCKKFIVPLRQGLRKQNALTFKERNDGRGLHVFFTDYDNCYVGHSYPDCRSPFVNGICRLKFPPRAPSRSTLKLEEAILNMLDEEERSTIFREGARAVDLGACPGGWTYQLVIREMSVEAIDNGAIDDHLMATGLVDHYTADGFTYKPKYGRVDLLVCDMIERPDRVAVLMSEWLDKGWADHAIFNLKLPMKKRYDTVATALGEIHARLGKKASDYRIKVRHLYHDRDEVTVTAIKA</sequence>
<dbReference type="Gene3D" id="3.30.70.2810">
    <property type="match status" value="1"/>
</dbReference>
<dbReference type="GO" id="GO:0005737">
    <property type="term" value="C:cytoplasm"/>
    <property type="evidence" value="ECO:0007669"/>
    <property type="project" value="UniProtKB-SubCell"/>
</dbReference>
<dbReference type="STRING" id="1656094.BFC18_03420"/>
<dbReference type="Proteomes" id="UP000175691">
    <property type="component" value="Unassembled WGS sequence"/>
</dbReference>
<feature type="binding site" evidence="6 8">
    <location>
        <position position="280"/>
    </location>
    <ligand>
        <name>S-adenosyl-L-methionine</name>
        <dbReference type="ChEBI" id="CHEBI:59789"/>
    </ligand>
</feature>
<feature type="binding site" evidence="6 8">
    <location>
        <position position="243"/>
    </location>
    <ligand>
        <name>S-adenosyl-L-methionine</name>
        <dbReference type="ChEBI" id="CHEBI:59789"/>
    </ligand>
</feature>
<dbReference type="SUPFAM" id="SSF53335">
    <property type="entry name" value="S-adenosyl-L-methionine-dependent methyltransferases"/>
    <property type="match status" value="1"/>
</dbReference>
<evidence type="ECO:0000256" key="3">
    <source>
        <dbReference type="ARBA" id="ARBA00022603"/>
    </source>
</evidence>
<comment type="function">
    <text evidence="6">Catalyzes the 2'-O-methylation at nucleotide C2498 in 23S rRNA.</text>
</comment>
<dbReference type="Gene3D" id="3.30.2300.20">
    <property type="match status" value="1"/>
</dbReference>
<evidence type="ECO:0000259" key="9">
    <source>
        <dbReference type="Pfam" id="PF01728"/>
    </source>
</evidence>
<feature type="domain" description="RlmM ferredoxin-like" evidence="10">
    <location>
        <begin position="1"/>
        <end position="70"/>
    </location>
</feature>
<keyword evidence="4 6" id="KW-0808">Transferase</keyword>
<dbReference type="Pfam" id="PF21239">
    <property type="entry name" value="RLMM_N"/>
    <property type="match status" value="1"/>
</dbReference>
<dbReference type="OrthoDB" id="154490at2"/>
<evidence type="ECO:0000256" key="5">
    <source>
        <dbReference type="ARBA" id="ARBA00022691"/>
    </source>
</evidence>
<feature type="domain" description="Ribosomal RNA large subunit methyltransferase M THUMP-like" evidence="11">
    <location>
        <begin position="85"/>
        <end position="167"/>
    </location>
</feature>
<evidence type="ECO:0000256" key="7">
    <source>
        <dbReference type="PIRSR" id="PIRSR028774-1"/>
    </source>
</evidence>
<dbReference type="EC" id="2.1.1.186" evidence="6"/>
<comment type="subunit">
    <text evidence="6">Monomer.</text>
</comment>
<dbReference type="GO" id="GO:0032259">
    <property type="term" value="P:methylation"/>
    <property type="evidence" value="ECO:0007669"/>
    <property type="project" value="UniProtKB-KW"/>
</dbReference>
<dbReference type="HAMAP" id="MF_01551">
    <property type="entry name" value="23SrRNA_methyltr_M"/>
    <property type="match status" value="1"/>
</dbReference>
<dbReference type="NCBIfam" id="NF008734">
    <property type="entry name" value="PRK11760.1"/>
    <property type="match status" value="1"/>
</dbReference>
<keyword evidence="5 6" id="KW-0949">S-adenosyl-L-methionine</keyword>
<name>A0A1E7ZFP3_9ALTE</name>
<dbReference type="Pfam" id="PF18125">
    <property type="entry name" value="RlmM_FDX"/>
    <property type="match status" value="1"/>
</dbReference>
<comment type="caution">
    <text evidence="12">The sequence shown here is derived from an EMBL/GenBank/DDBJ whole genome shotgun (WGS) entry which is preliminary data.</text>
</comment>
<evidence type="ECO:0000256" key="6">
    <source>
        <dbReference type="HAMAP-Rule" id="MF_01551"/>
    </source>
</evidence>
<dbReference type="InterPro" id="IPR029063">
    <property type="entry name" value="SAM-dependent_MTases_sf"/>
</dbReference>
<keyword evidence="3 6" id="KW-0489">Methyltransferase</keyword>
<evidence type="ECO:0000259" key="10">
    <source>
        <dbReference type="Pfam" id="PF18125"/>
    </source>
</evidence>
<keyword evidence="1 6" id="KW-0963">Cytoplasm</keyword>
<evidence type="ECO:0000256" key="4">
    <source>
        <dbReference type="ARBA" id="ARBA00022679"/>
    </source>
</evidence>
<dbReference type="EMBL" id="MDHN01000005">
    <property type="protein sequence ID" value="OFC72319.1"/>
    <property type="molecule type" value="Genomic_DNA"/>
</dbReference>
<keyword evidence="13" id="KW-1185">Reference proteome</keyword>
<comment type="similarity">
    <text evidence="6">Belongs to the class I-like SAM-binding methyltransferase superfamily. RNA methyltransferase RlmE family. RlmM subfamily.</text>
</comment>
<evidence type="ECO:0000256" key="2">
    <source>
        <dbReference type="ARBA" id="ARBA00022552"/>
    </source>
</evidence>
<dbReference type="InterPro" id="IPR011224">
    <property type="entry name" value="rRNA_MeTrfase_M"/>
</dbReference>
<dbReference type="PIRSF" id="PIRSF028774">
    <property type="entry name" value="UCP028774"/>
    <property type="match status" value="1"/>
</dbReference>
<proteinExistence type="inferred from homology"/>
<dbReference type="GO" id="GO:0006364">
    <property type="term" value="P:rRNA processing"/>
    <property type="evidence" value="ECO:0007669"/>
    <property type="project" value="UniProtKB-UniRule"/>
</dbReference>
<dbReference type="GO" id="GO:0008757">
    <property type="term" value="F:S-adenosylmethionine-dependent methyltransferase activity"/>
    <property type="evidence" value="ECO:0007669"/>
    <property type="project" value="UniProtKB-UniRule"/>
</dbReference>
<dbReference type="Pfam" id="PF01728">
    <property type="entry name" value="FtsJ"/>
    <property type="match status" value="1"/>
</dbReference>
<evidence type="ECO:0000256" key="8">
    <source>
        <dbReference type="PIRSR" id="PIRSR028774-2"/>
    </source>
</evidence>
<feature type="active site" description="Proton acceptor" evidence="6 7">
    <location>
        <position position="309"/>
    </location>
</feature>
<accession>A0A1E7ZFP3</accession>
<feature type="domain" description="Ribosomal RNA methyltransferase FtsJ" evidence="9">
    <location>
        <begin position="189"/>
        <end position="282"/>
    </location>
</feature>
<dbReference type="PANTHER" id="PTHR37524:SF2">
    <property type="entry name" value="RIBOSOMAL RNA METHYLTRANSFERASE FTSJ DOMAIN-CONTAINING PROTEIN"/>
    <property type="match status" value="1"/>
</dbReference>
<feature type="binding site" evidence="6 8">
    <location>
        <position position="191"/>
    </location>
    <ligand>
        <name>S-adenosyl-L-methionine</name>
        <dbReference type="ChEBI" id="CHEBI:59789"/>
    </ligand>
</feature>
<dbReference type="PANTHER" id="PTHR37524">
    <property type="entry name" value="RIBOSOMAL RNA LARGE SUBUNIT METHYLTRANSFERASE M"/>
    <property type="match status" value="1"/>
</dbReference>
<dbReference type="RefSeq" id="WP_070123546.1">
    <property type="nucleotide sequence ID" value="NZ_MDHN01000005.1"/>
</dbReference>
<feature type="binding site" evidence="6 8">
    <location>
        <position position="263"/>
    </location>
    <ligand>
        <name>S-adenosyl-L-methionine</name>
        <dbReference type="ChEBI" id="CHEBI:59789"/>
    </ligand>
</feature>
<dbReference type="AlphaFoldDB" id="A0A1E7ZFP3"/>
<feature type="binding site" evidence="6 8">
    <location>
        <begin position="224"/>
        <end position="227"/>
    </location>
    <ligand>
        <name>S-adenosyl-L-methionine</name>
        <dbReference type="ChEBI" id="CHEBI:59789"/>
    </ligand>
</feature>
<dbReference type="Gene3D" id="3.40.50.150">
    <property type="entry name" value="Vaccinia Virus protein VP39"/>
    <property type="match status" value="1"/>
</dbReference>
<keyword evidence="2 6" id="KW-0698">rRNA processing</keyword>
<evidence type="ECO:0000259" key="11">
    <source>
        <dbReference type="Pfam" id="PF21239"/>
    </source>
</evidence>
<comment type="catalytic activity">
    <reaction evidence="6">
        <text>cytidine(2498) in 23S rRNA + S-adenosyl-L-methionine = 2'-O-methylcytidine(2498) in 23S rRNA + S-adenosyl-L-homocysteine + H(+)</text>
        <dbReference type="Rhea" id="RHEA:42788"/>
        <dbReference type="Rhea" id="RHEA-COMP:10244"/>
        <dbReference type="Rhea" id="RHEA-COMP:10245"/>
        <dbReference type="ChEBI" id="CHEBI:15378"/>
        <dbReference type="ChEBI" id="CHEBI:57856"/>
        <dbReference type="ChEBI" id="CHEBI:59789"/>
        <dbReference type="ChEBI" id="CHEBI:74495"/>
        <dbReference type="ChEBI" id="CHEBI:82748"/>
        <dbReference type="EC" id="2.1.1.186"/>
    </reaction>
</comment>
<evidence type="ECO:0000313" key="12">
    <source>
        <dbReference type="EMBL" id="OFC72319.1"/>
    </source>
</evidence>
<protein>
    <recommendedName>
        <fullName evidence="6">Ribosomal RNA large subunit methyltransferase M</fullName>
        <ecNumber evidence="6">2.1.1.186</ecNumber>
    </recommendedName>
    <alternativeName>
        <fullName evidence="6">23S rRNA (cytidine2498-2'-O)-methyltransferase</fullName>
    </alternativeName>
    <alternativeName>
        <fullName evidence="6">23S rRNA 2'-O-ribose methyltransferase RlmM</fullName>
    </alternativeName>
</protein>
<dbReference type="InterPro" id="IPR048646">
    <property type="entry name" value="RlmM_THUMP-like"/>
</dbReference>
<dbReference type="InterPro" id="IPR040739">
    <property type="entry name" value="RlmM_FDX"/>
</dbReference>
<comment type="subcellular location">
    <subcellularLocation>
        <location evidence="6">Cytoplasm</location>
    </subcellularLocation>
</comment>
<organism evidence="12 13">
    <name type="scientific">Alteromonas confluentis</name>
    <dbReference type="NCBI Taxonomy" id="1656094"/>
    <lineage>
        <taxon>Bacteria</taxon>
        <taxon>Pseudomonadati</taxon>
        <taxon>Pseudomonadota</taxon>
        <taxon>Gammaproteobacteria</taxon>
        <taxon>Alteromonadales</taxon>
        <taxon>Alteromonadaceae</taxon>
        <taxon>Alteromonas/Salinimonas group</taxon>
        <taxon>Alteromonas</taxon>
    </lineage>
</organism>
<dbReference type="InterPro" id="IPR002877">
    <property type="entry name" value="RNA_MeTrfase_FtsJ_dom"/>
</dbReference>
<gene>
    <name evidence="6" type="primary">rlmM</name>
    <name evidence="12" type="ORF">BFC18_03420</name>
</gene>
<reference evidence="12 13" key="1">
    <citation type="submission" date="2016-08" db="EMBL/GenBank/DDBJ databases">
        <authorList>
            <person name="Seilhamer J.J."/>
        </authorList>
    </citation>
    <scope>NUCLEOTIDE SEQUENCE [LARGE SCALE GENOMIC DNA]</scope>
    <source>
        <strain evidence="12 13">KCTC 42603</strain>
    </source>
</reference>